<dbReference type="PROSITE" id="PS00061">
    <property type="entry name" value="ADH_SHORT"/>
    <property type="match status" value="1"/>
</dbReference>
<evidence type="ECO:0000313" key="6">
    <source>
        <dbReference type="EMBL" id="MCK8787972.1"/>
    </source>
</evidence>
<dbReference type="PRINTS" id="PR00080">
    <property type="entry name" value="SDRFAMILY"/>
</dbReference>
<name>A0A9X1YDV2_9PROT</name>
<gene>
    <name evidence="6" type="ORF">M0638_26815</name>
</gene>
<dbReference type="GO" id="GO:0016491">
    <property type="term" value="F:oxidoreductase activity"/>
    <property type="evidence" value="ECO:0007669"/>
    <property type="project" value="UniProtKB-KW"/>
</dbReference>
<keyword evidence="4" id="KW-0472">Membrane</keyword>
<dbReference type="PRINTS" id="PR00081">
    <property type="entry name" value="GDHRDH"/>
</dbReference>
<dbReference type="SMART" id="SM00822">
    <property type="entry name" value="PKS_KR"/>
    <property type="match status" value="1"/>
</dbReference>
<keyword evidence="2" id="KW-0560">Oxidoreductase</keyword>
<dbReference type="InterPro" id="IPR002347">
    <property type="entry name" value="SDR_fam"/>
</dbReference>
<protein>
    <submittedName>
        <fullName evidence="6">SDR family oxidoreductase</fullName>
    </submittedName>
</protein>
<dbReference type="AlphaFoldDB" id="A0A9X1YDV2"/>
<dbReference type="Proteomes" id="UP001139516">
    <property type="component" value="Unassembled WGS sequence"/>
</dbReference>
<dbReference type="RefSeq" id="WP_248670016.1">
    <property type="nucleotide sequence ID" value="NZ_JALPRX010000161.1"/>
</dbReference>
<evidence type="ECO:0000256" key="4">
    <source>
        <dbReference type="SAM" id="Phobius"/>
    </source>
</evidence>
<dbReference type="GO" id="GO:0016020">
    <property type="term" value="C:membrane"/>
    <property type="evidence" value="ECO:0007669"/>
    <property type="project" value="TreeGrafter"/>
</dbReference>
<organism evidence="6 7">
    <name type="scientific">Roseomonas acroporae</name>
    <dbReference type="NCBI Taxonomy" id="2937791"/>
    <lineage>
        <taxon>Bacteria</taxon>
        <taxon>Pseudomonadati</taxon>
        <taxon>Pseudomonadota</taxon>
        <taxon>Alphaproteobacteria</taxon>
        <taxon>Acetobacterales</taxon>
        <taxon>Roseomonadaceae</taxon>
        <taxon>Roseomonas</taxon>
    </lineage>
</organism>
<dbReference type="InterPro" id="IPR020904">
    <property type="entry name" value="Sc_DH/Rdtase_CS"/>
</dbReference>
<reference evidence="6" key="1">
    <citation type="submission" date="2022-04" db="EMBL/GenBank/DDBJ databases">
        <title>Roseomonas acroporae sp. nov., isolated from coral Acropora digitifera.</title>
        <authorList>
            <person name="Sun H."/>
        </authorList>
    </citation>
    <scope>NUCLEOTIDE SEQUENCE</scope>
    <source>
        <strain evidence="6">NAR14</strain>
    </source>
</reference>
<keyword evidence="4" id="KW-0812">Transmembrane</keyword>
<evidence type="ECO:0000256" key="2">
    <source>
        <dbReference type="ARBA" id="ARBA00023002"/>
    </source>
</evidence>
<evidence type="ECO:0000256" key="3">
    <source>
        <dbReference type="RuleBase" id="RU000363"/>
    </source>
</evidence>
<dbReference type="PANTHER" id="PTHR44196:SF1">
    <property type="entry name" value="DEHYDROGENASE_REDUCTASE SDR FAMILY MEMBER 7B"/>
    <property type="match status" value="1"/>
</dbReference>
<feature type="transmembrane region" description="Helical" evidence="4">
    <location>
        <begin position="311"/>
        <end position="334"/>
    </location>
</feature>
<dbReference type="SUPFAM" id="SSF51735">
    <property type="entry name" value="NAD(P)-binding Rossmann-fold domains"/>
    <property type="match status" value="1"/>
</dbReference>
<evidence type="ECO:0000256" key="1">
    <source>
        <dbReference type="ARBA" id="ARBA00006484"/>
    </source>
</evidence>
<dbReference type="InterPro" id="IPR036291">
    <property type="entry name" value="NAD(P)-bd_dom_sf"/>
</dbReference>
<comment type="similarity">
    <text evidence="1 3">Belongs to the short-chain dehydrogenases/reductases (SDR) family.</text>
</comment>
<keyword evidence="4" id="KW-1133">Transmembrane helix</keyword>
<evidence type="ECO:0000313" key="7">
    <source>
        <dbReference type="Proteomes" id="UP001139516"/>
    </source>
</evidence>
<dbReference type="InterPro" id="IPR057326">
    <property type="entry name" value="KR_dom"/>
</dbReference>
<proteinExistence type="inferred from homology"/>
<dbReference type="NCBIfam" id="NF005495">
    <property type="entry name" value="PRK07109.1"/>
    <property type="match status" value="1"/>
</dbReference>
<feature type="domain" description="Ketoreductase" evidence="5">
    <location>
        <begin position="3"/>
        <end position="184"/>
    </location>
</feature>
<comment type="caution">
    <text evidence="6">The sequence shown here is derived from an EMBL/GenBank/DDBJ whole genome shotgun (WGS) entry which is preliminary data.</text>
</comment>
<dbReference type="Gene3D" id="3.40.50.720">
    <property type="entry name" value="NAD(P)-binding Rossmann-like Domain"/>
    <property type="match status" value="1"/>
</dbReference>
<dbReference type="EMBL" id="JALPRX010000161">
    <property type="protein sequence ID" value="MCK8787972.1"/>
    <property type="molecule type" value="Genomic_DNA"/>
</dbReference>
<sequence length="349" mass="37257">MRRVAVVTGGTAGIGRATARAFARAGWAVGVIARDPARLRSTEAELRTLAVPALGIAADVADAGAVEAAAARFERELGPIEAWVNNAMATVIAPAHEVTPEEYRRVTEVAYLGQVHGTLAALRRMAPRNRGRIIQISSGIGVRSAPLQSAYCGAKAAVRGFTDSLRAELLHDGVKVDLTVVYLPAVNTPQFDWARNRTGRIQKAPDPVFDPRLCADAVLFAAENPRREVWVGRSTAEMVLGQAVAPGLLDRYAGRMWEAQLGDRPPPHPEGNLFAPVPGDPGVDGRFGQRVKPTRTEYWTSRHRDAAVAGAAALGLLGLAALAAPVRLLAGLAAPRRATARRPRLPAWR</sequence>
<dbReference type="Pfam" id="PF00106">
    <property type="entry name" value="adh_short"/>
    <property type="match status" value="1"/>
</dbReference>
<keyword evidence="7" id="KW-1185">Reference proteome</keyword>
<evidence type="ECO:0000259" key="5">
    <source>
        <dbReference type="SMART" id="SM00822"/>
    </source>
</evidence>
<accession>A0A9X1YDV2</accession>
<dbReference type="PANTHER" id="PTHR44196">
    <property type="entry name" value="DEHYDROGENASE/REDUCTASE SDR FAMILY MEMBER 7B"/>
    <property type="match status" value="1"/>
</dbReference>